<sequence>MFIYANIANRKVTILLSLVTGFKTLVFKRERQKPWQNDVYEDRIIGQYCLDFVSDNAWKLIQKEEFYTGRSHEHLVYVWKNMERDGDDGVLSDERQRDDCTSVWPTSAKL</sequence>
<accession>A0A1D1W897</accession>
<organism evidence="1 2">
    <name type="scientific">Ramazzottius varieornatus</name>
    <name type="common">Water bear</name>
    <name type="synonym">Tardigrade</name>
    <dbReference type="NCBI Taxonomy" id="947166"/>
    <lineage>
        <taxon>Eukaryota</taxon>
        <taxon>Metazoa</taxon>
        <taxon>Ecdysozoa</taxon>
        <taxon>Tardigrada</taxon>
        <taxon>Eutardigrada</taxon>
        <taxon>Parachela</taxon>
        <taxon>Hypsibioidea</taxon>
        <taxon>Ramazzottiidae</taxon>
        <taxon>Ramazzottius</taxon>
    </lineage>
</organism>
<gene>
    <name evidence="1" type="primary">RvY_19111-1</name>
    <name evidence="1" type="synonym">RvY_19111.1</name>
    <name evidence="1" type="ORF">RvY_19111</name>
</gene>
<dbReference type="AlphaFoldDB" id="A0A1D1W897"/>
<proteinExistence type="predicted"/>
<protein>
    <submittedName>
        <fullName evidence="1">Uncharacterized protein</fullName>
    </submittedName>
</protein>
<reference evidence="1 2" key="1">
    <citation type="journal article" date="2016" name="Nat. Commun.">
        <title>Extremotolerant tardigrade genome and improved radiotolerance of human cultured cells by tardigrade-unique protein.</title>
        <authorList>
            <person name="Hashimoto T."/>
            <person name="Horikawa D.D."/>
            <person name="Saito Y."/>
            <person name="Kuwahara H."/>
            <person name="Kozuka-Hata H."/>
            <person name="Shin-I T."/>
            <person name="Minakuchi Y."/>
            <person name="Ohishi K."/>
            <person name="Motoyama A."/>
            <person name="Aizu T."/>
            <person name="Enomoto A."/>
            <person name="Kondo K."/>
            <person name="Tanaka S."/>
            <person name="Hara Y."/>
            <person name="Koshikawa S."/>
            <person name="Sagara H."/>
            <person name="Miura T."/>
            <person name="Yokobori S."/>
            <person name="Miyagawa K."/>
            <person name="Suzuki Y."/>
            <person name="Kubo T."/>
            <person name="Oyama M."/>
            <person name="Kohara Y."/>
            <person name="Fujiyama A."/>
            <person name="Arakawa K."/>
            <person name="Katayama T."/>
            <person name="Toyoda A."/>
            <person name="Kunieda T."/>
        </authorList>
    </citation>
    <scope>NUCLEOTIDE SEQUENCE [LARGE SCALE GENOMIC DNA]</scope>
    <source>
        <strain evidence="1 2">YOKOZUNA-1</strain>
    </source>
</reference>
<name>A0A1D1W897_RAMVA</name>
<evidence type="ECO:0000313" key="2">
    <source>
        <dbReference type="Proteomes" id="UP000186922"/>
    </source>
</evidence>
<dbReference type="EMBL" id="BDGG01000024">
    <property type="protein sequence ID" value="GAV09605.1"/>
    <property type="molecule type" value="Genomic_DNA"/>
</dbReference>
<comment type="caution">
    <text evidence="1">The sequence shown here is derived from an EMBL/GenBank/DDBJ whole genome shotgun (WGS) entry which is preliminary data.</text>
</comment>
<dbReference type="Proteomes" id="UP000186922">
    <property type="component" value="Unassembled WGS sequence"/>
</dbReference>
<keyword evidence="2" id="KW-1185">Reference proteome</keyword>
<evidence type="ECO:0000313" key="1">
    <source>
        <dbReference type="EMBL" id="GAV09605.1"/>
    </source>
</evidence>